<keyword evidence="2" id="KW-0482">Metalloprotease</keyword>
<keyword evidence="2" id="KW-0378">Hydrolase</keyword>
<feature type="transmembrane region" description="Helical" evidence="1">
    <location>
        <begin position="78"/>
        <end position="101"/>
    </location>
</feature>
<feature type="transmembrane region" description="Helical" evidence="1">
    <location>
        <begin position="161"/>
        <end position="188"/>
    </location>
</feature>
<dbReference type="Pfam" id="PF10086">
    <property type="entry name" value="YhfC"/>
    <property type="match status" value="1"/>
</dbReference>
<keyword evidence="1" id="KW-0472">Membrane</keyword>
<organism evidence="2 3">
    <name type="scientific">Streptococcus oricebi</name>
    <dbReference type="NCBI Taxonomy" id="1547447"/>
    <lineage>
        <taxon>Bacteria</taxon>
        <taxon>Bacillati</taxon>
        <taxon>Bacillota</taxon>
        <taxon>Bacilli</taxon>
        <taxon>Lactobacillales</taxon>
        <taxon>Streptococcaceae</taxon>
        <taxon>Streptococcus</taxon>
    </lineage>
</organism>
<dbReference type="RefSeq" id="WP_209627816.1">
    <property type="nucleotide sequence ID" value="NZ_PRDG01000003.1"/>
</dbReference>
<dbReference type="Proteomes" id="UP001519296">
    <property type="component" value="Unassembled WGS sequence"/>
</dbReference>
<evidence type="ECO:0000313" key="3">
    <source>
        <dbReference type="Proteomes" id="UP001519296"/>
    </source>
</evidence>
<evidence type="ECO:0000313" key="2">
    <source>
        <dbReference type="EMBL" id="MBP2623312.1"/>
    </source>
</evidence>
<reference evidence="2 3" key="1">
    <citation type="submission" date="2018-02" db="EMBL/GenBank/DDBJ databases">
        <title>Draft genome sequence of Streptococcus oricebi CCUG 70868T type strain.</title>
        <authorList>
            <person name="Mendez V."/>
            <person name="Salva-Serra F."/>
            <person name="Jaen-Luchoro D."/>
            <person name="Gonzales-Siles L."/>
            <person name="Karlsson R."/>
            <person name="Engstrom-Jakobsson H."/>
            <person name="Busquets A."/>
            <person name="Gomila M."/>
            <person name="Pineiro-Iglesias B."/>
            <person name="Bennasar-Figueras A."/>
            <person name="Seeger M."/>
            <person name="Moore E."/>
        </authorList>
    </citation>
    <scope>NUCLEOTIDE SEQUENCE [LARGE SCALE GENOMIC DNA]</scope>
    <source>
        <strain evidence="2 3">CCUG 70868</strain>
    </source>
</reference>
<dbReference type="EMBL" id="PRDG01000003">
    <property type="protein sequence ID" value="MBP2623312.1"/>
    <property type="molecule type" value="Genomic_DNA"/>
</dbReference>
<feature type="transmembrane region" description="Helical" evidence="1">
    <location>
        <begin position="221"/>
        <end position="238"/>
    </location>
</feature>
<feature type="transmembrane region" description="Helical" evidence="1">
    <location>
        <begin position="32"/>
        <end position="51"/>
    </location>
</feature>
<keyword evidence="3" id="KW-1185">Reference proteome</keyword>
<gene>
    <name evidence="2" type="ORF">C4K46_05090</name>
</gene>
<evidence type="ECO:0000256" key="1">
    <source>
        <dbReference type="SAM" id="Phobius"/>
    </source>
</evidence>
<accession>A0ABS5B3A4</accession>
<proteinExistence type="predicted"/>
<dbReference type="GO" id="GO:0008237">
    <property type="term" value="F:metallopeptidase activity"/>
    <property type="evidence" value="ECO:0007669"/>
    <property type="project" value="UniProtKB-KW"/>
</dbReference>
<keyword evidence="1" id="KW-0812">Transmembrane</keyword>
<comment type="caution">
    <text evidence="2">The sequence shown here is derived from an EMBL/GenBank/DDBJ whole genome shotgun (WGS) entry which is preliminary data.</text>
</comment>
<sequence>MAGNVTHLSIALLLIVLVIIGALIYARRKMKISFGLVGLGALAFVLAVNILERLVHSLVLQPNPDASISLIRKAPGVYVLYACLMAAIFEEGARYLVFYWLGKKRSLRLTDGLAYGLGHGGAELFLVGWVTFLLYLLVYLTGPSAKLPPIIAYQAWSLSPLSIYLGLLERLLAFALQICLSFWVYYALEKKKISYFFWALVFHALCDLPAALGQVGLLGNIWLLEGSLGLCLLVLIFLTRKYIIGPTLGGEKIGN</sequence>
<feature type="transmembrane region" description="Helical" evidence="1">
    <location>
        <begin position="122"/>
        <end position="141"/>
    </location>
</feature>
<keyword evidence="1" id="KW-1133">Transmembrane helix</keyword>
<feature type="transmembrane region" description="Helical" evidence="1">
    <location>
        <begin position="195"/>
        <end position="215"/>
    </location>
</feature>
<name>A0ABS5B3A4_9STRE</name>
<dbReference type="InterPro" id="IPR011397">
    <property type="entry name" value="YhfC"/>
</dbReference>
<keyword evidence="2" id="KW-0645">Protease</keyword>
<dbReference type="PIRSF" id="PIRSF033101">
    <property type="entry name" value="UCP033101"/>
    <property type="match status" value="1"/>
</dbReference>
<protein>
    <submittedName>
        <fullName evidence="2">YhfC family intramembrane metalloprotease</fullName>
    </submittedName>
</protein>
<feature type="transmembrane region" description="Helical" evidence="1">
    <location>
        <begin position="6"/>
        <end position="25"/>
    </location>
</feature>